<accession>A0A0F9GWL3</accession>
<proteinExistence type="predicted"/>
<dbReference type="AlphaFoldDB" id="A0A0F9GWL3"/>
<protein>
    <submittedName>
        <fullName evidence="1">Uncharacterized protein</fullName>
    </submittedName>
</protein>
<organism evidence="1">
    <name type="scientific">marine sediment metagenome</name>
    <dbReference type="NCBI Taxonomy" id="412755"/>
    <lineage>
        <taxon>unclassified sequences</taxon>
        <taxon>metagenomes</taxon>
        <taxon>ecological metagenomes</taxon>
    </lineage>
</organism>
<dbReference type="SUPFAM" id="SSF55979">
    <property type="entry name" value="DNA clamp"/>
    <property type="match status" value="1"/>
</dbReference>
<reference evidence="1" key="1">
    <citation type="journal article" date="2015" name="Nature">
        <title>Complex archaea that bridge the gap between prokaryotes and eukaryotes.</title>
        <authorList>
            <person name="Spang A."/>
            <person name="Saw J.H."/>
            <person name="Jorgensen S.L."/>
            <person name="Zaremba-Niedzwiedzka K."/>
            <person name="Martijn J."/>
            <person name="Lind A.E."/>
            <person name="van Eijk R."/>
            <person name="Schleper C."/>
            <person name="Guy L."/>
            <person name="Ettema T.J."/>
        </authorList>
    </citation>
    <scope>NUCLEOTIDE SEQUENCE</scope>
</reference>
<name>A0A0F9GWL3_9ZZZZ</name>
<feature type="non-terminal residue" evidence="1">
    <location>
        <position position="1"/>
    </location>
</feature>
<sequence length="268" mass="31900">KVDEKKFLCEIQLPALEFFNLFLYMEKKNIRFNVSKKNVELNVLDLYRISFIFLYIPHTRFYREGYVWVYANDIIDSIKQQDLKDKDVILIIKNDSIVIKIQSLKLKYEKKSYISSFKADKFSSENVANFSSENLAAINYDYQFSVLREFFLTTFYSKFLDKEIVCFKLQNENITIAIEDNEGRKDQTDTVWIKKDINWLKNKDGEFHCHYSGDFIKHFMDIIELAASKSMISINFAENDILNLQFNMAEPLYFPITIYLAPRIITWD</sequence>
<dbReference type="InterPro" id="IPR046938">
    <property type="entry name" value="DNA_clamp_sf"/>
</dbReference>
<dbReference type="EMBL" id="LAZR01016729">
    <property type="protein sequence ID" value="KKM03240.1"/>
    <property type="molecule type" value="Genomic_DNA"/>
</dbReference>
<evidence type="ECO:0000313" key="1">
    <source>
        <dbReference type="EMBL" id="KKM03240.1"/>
    </source>
</evidence>
<comment type="caution">
    <text evidence="1">The sequence shown here is derived from an EMBL/GenBank/DDBJ whole genome shotgun (WGS) entry which is preliminary data.</text>
</comment>
<gene>
    <name evidence="1" type="ORF">LCGC14_1776360</name>
</gene>